<dbReference type="EMBL" id="KC907509">
    <property type="protein sequence ID" value="AGR50714.1"/>
    <property type="molecule type" value="Genomic_DNA"/>
</dbReference>
<evidence type="ECO:0000313" key="3">
    <source>
        <dbReference type="EMBL" id="AGR50714.1"/>
    </source>
</evidence>
<organism evidence="3">
    <name type="scientific">Plasmodium inui</name>
    <dbReference type="NCBI Taxonomy" id="52288"/>
    <lineage>
        <taxon>Eukaryota</taxon>
        <taxon>Sar</taxon>
        <taxon>Alveolata</taxon>
        <taxon>Apicomplexa</taxon>
        <taxon>Aconoidasida</taxon>
        <taxon>Haemosporida</taxon>
        <taxon>Plasmodiidae</taxon>
        <taxon>Plasmodium</taxon>
        <taxon>Plasmodium (Plasmodium)</taxon>
    </lineage>
</organism>
<feature type="compositionally biased region" description="Acidic residues" evidence="1">
    <location>
        <begin position="135"/>
        <end position="179"/>
    </location>
</feature>
<keyword evidence="2" id="KW-0732">Signal</keyword>
<keyword evidence="3" id="KW-0477">Merozoite</keyword>
<feature type="signal peptide" evidence="2">
    <location>
        <begin position="1"/>
        <end position="30"/>
    </location>
</feature>
<protein>
    <submittedName>
        <fullName evidence="3">Merozoite surface protein 3</fullName>
    </submittedName>
</protein>
<feature type="region of interest" description="Disordered" evidence="1">
    <location>
        <begin position="117"/>
        <end position="179"/>
    </location>
</feature>
<gene>
    <name evidence="3" type="primary">MSP3I</name>
</gene>
<accession>X2CM20</accession>
<sequence length="179" mass="20383">MHCLRMRQFLRISIFISLLNLYMEKNGIVCREIQNVTKTNLRNGTPEEGSPSECELPTSAQEEKGAENIKDVIKQTSEETKKFTDEAKEAKNKAAHEFLKTMNEDIVELVEISSQDGDIVHDKNEEVKEEVQTLEVEDDVDEEEEDEEDEDDDDDGDGDRDDDGDCDHDDDGDGDHDDD</sequence>
<feature type="region of interest" description="Disordered" evidence="1">
    <location>
        <begin position="41"/>
        <end position="66"/>
    </location>
</feature>
<evidence type="ECO:0000256" key="2">
    <source>
        <dbReference type="SAM" id="SignalP"/>
    </source>
</evidence>
<proteinExistence type="predicted"/>
<reference evidence="3" key="1">
    <citation type="journal article" date="2014" name="Mol. Phylogenet. Evol.">
        <title>The origin and diversification of the merozoite surface protein 3 (msp3) multi-gene family in Plasmodium vivax and related parasites.</title>
        <authorList>
            <person name="Rice B.L."/>
            <person name="Acosta M.M."/>
            <person name="Pacheco M.A."/>
            <person name="Carlton J.M."/>
            <person name="Barnwell J.W."/>
            <person name="Escalante A.A."/>
        </authorList>
    </citation>
    <scope>NUCLEOTIDE SEQUENCE</scope>
    <source>
        <strain evidence="3">Leaf Monkey II</strain>
    </source>
</reference>
<evidence type="ECO:0000256" key="1">
    <source>
        <dbReference type="SAM" id="MobiDB-lite"/>
    </source>
</evidence>
<name>X2CM20_9APIC</name>
<feature type="chain" id="PRO_5005379562" evidence="2">
    <location>
        <begin position="31"/>
        <end position="179"/>
    </location>
</feature>
<feature type="compositionally biased region" description="Basic and acidic residues" evidence="1">
    <location>
        <begin position="118"/>
        <end position="131"/>
    </location>
</feature>
<dbReference type="VEuPathDB" id="PlasmoDB:C922_01173"/>
<dbReference type="AlphaFoldDB" id="X2CM20"/>